<accession>A0A1T1AN91</accession>
<name>A0A1T1AN91_RHOFE</name>
<reference evidence="1 2" key="1">
    <citation type="submission" date="2017-01" db="EMBL/GenBank/DDBJ databases">
        <title>Genome sequencing of Rhodoferax fermentans JCM 7819.</title>
        <authorList>
            <person name="Kim Y.J."/>
            <person name="Farh M.E.-A."/>
            <person name="Yang D.-C."/>
        </authorList>
    </citation>
    <scope>NUCLEOTIDE SEQUENCE [LARGE SCALE GENOMIC DNA]</scope>
    <source>
        <strain evidence="1 2">JCM 7819</strain>
    </source>
</reference>
<dbReference type="OrthoDB" id="9946642at2"/>
<protein>
    <submittedName>
        <fullName evidence="1">Uncharacterized protein</fullName>
    </submittedName>
</protein>
<evidence type="ECO:0000313" key="2">
    <source>
        <dbReference type="Proteomes" id="UP000190750"/>
    </source>
</evidence>
<keyword evidence="2" id="KW-1185">Reference proteome</keyword>
<evidence type="ECO:0000313" key="1">
    <source>
        <dbReference type="EMBL" id="OOV05621.1"/>
    </source>
</evidence>
<dbReference type="AlphaFoldDB" id="A0A1T1AN91"/>
<dbReference type="Proteomes" id="UP000190750">
    <property type="component" value="Unassembled WGS sequence"/>
</dbReference>
<organism evidence="1 2">
    <name type="scientific">Rhodoferax fermentans</name>
    <dbReference type="NCBI Taxonomy" id="28066"/>
    <lineage>
        <taxon>Bacteria</taxon>
        <taxon>Pseudomonadati</taxon>
        <taxon>Pseudomonadota</taxon>
        <taxon>Betaproteobacteria</taxon>
        <taxon>Burkholderiales</taxon>
        <taxon>Comamonadaceae</taxon>
        <taxon>Rhodoferax</taxon>
    </lineage>
</organism>
<proteinExistence type="predicted"/>
<dbReference type="RefSeq" id="WP_078363403.1">
    <property type="nucleotide sequence ID" value="NZ_MTJN01000002.1"/>
</dbReference>
<dbReference type="STRING" id="28066.RF819_01875"/>
<sequence length="70" mass="8466">MTRHLDNLERLFHKLYRRYGPDDPLCQQAQAEFEDSKAMEPITGLQQDWTVPYSRLIKDQNSEFMRHIQK</sequence>
<comment type="caution">
    <text evidence="1">The sequence shown here is derived from an EMBL/GenBank/DDBJ whole genome shotgun (WGS) entry which is preliminary data.</text>
</comment>
<gene>
    <name evidence="1" type="ORF">RF819_01875</name>
</gene>
<dbReference type="EMBL" id="MTJN01000002">
    <property type="protein sequence ID" value="OOV05621.1"/>
    <property type="molecule type" value="Genomic_DNA"/>
</dbReference>